<protein>
    <submittedName>
        <fullName evidence="1">Uncharacterized protein</fullName>
    </submittedName>
</protein>
<dbReference type="EMBL" id="JAINUG010000084">
    <property type="protein sequence ID" value="KAJ8399304.1"/>
    <property type="molecule type" value="Genomic_DNA"/>
</dbReference>
<evidence type="ECO:0000313" key="1">
    <source>
        <dbReference type="EMBL" id="KAJ8399304.1"/>
    </source>
</evidence>
<proteinExistence type="predicted"/>
<accession>A0AAD7SB66</accession>
<sequence length="76" mass="8399">MRPIDTESPTFPLGAEQVAYCLEFCAHWLEQCPLQQPSGAAGLVNSANALNTVPMAILSAFYRVITEQHSKRKRPP</sequence>
<keyword evidence="2" id="KW-1185">Reference proteome</keyword>
<reference evidence="1" key="1">
    <citation type="journal article" date="2023" name="Science">
        <title>Genome structures resolve the early diversification of teleost fishes.</title>
        <authorList>
            <person name="Parey E."/>
            <person name="Louis A."/>
            <person name="Montfort J."/>
            <person name="Bouchez O."/>
            <person name="Roques C."/>
            <person name="Iampietro C."/>
            <person name="Lluch J."/>
            <person name="Castinel A."/>
            <person name="Donnadieu C."/>
            <person name="Desvignes T."/>
            <person name="Floi Bucao C."/>
            <person name="Jouanno E."/>
            <person name="Wen M."/>
            <person name="Mejri S."/>
            <person name="Dirks R."/>
            <person name="Jansen H."/>
            <person name="Henkel C."/>
            <person name="Chen W.J."/>
            <person name="Zahm M."/>
            <person name="Cabau C."/>
            <person name="Klopp C."/>
            <person name="Thompson A.W."/>
            <person name="Robinson-Rechavi M."/>
            <person name="Braasch I."/>
            <person name="Lecointre G."/>
            <person name="Bobe J."/>
            <person name="Postlethwait J.H."/>
            <person name="Berthelot C."/>
            <person name="Roest Crollius H."/>
            <person name="Guiguen Y."/>
        </authorList>
    </citation>
    <scope>NUCLEOTIDE SEQUENCE</scope>
    <source>
        <strain evidence="1">NC1722</strain>
    </source>
</reference>
<comment type="caution">
    <text evidence="1">The sequence shown here is derived from an EMBL/GenBank/DDBJ whole genome shotgun (WGS) entry which is preliminary data.</text>
</comment>
<evidence type="ECO:0000313" key="2">
    <source>
        <dbReference type="Proteomes" id="UP001221898"/>
    </source>
</evidence>
<gene>
    <name evidence="1" type="ORF">AAFF_G00413420</name>
</gene>
<dbReference type="Proteomes" id="UP001221898">
    <property type="component" value="Unassembled WGS sequence"/>
</dbReference>
<name>A0AAD7SB66_9TELE</name>
<organism evidence="1 2">
    <name type="scientific">Aldrovandia affinis</name>
    <dbReference type="NCBI Taxonomy" id="143900"/>
    <lineage>
        <taxon>Eukaryota</taxon>
        <taxon>Metazoa</taxon>
        <taxon>Chordata</taxon>
        <taxon>Craniata</taxon>
        <taxon>Vertebrata</taxon>
        <taxon>Euteleostomi</taxon>
        <taxon>Actinopterygii</taxon>
        <taxon>Neopterygii</taxon>
        <taxon>Teleostei</taxon>
        <taxon>Notacanthiformes</taxon>
        <taxon>Halosauridae</taxon>
        <taxon>Aldrovandia</taxon>
    </lineage>
</organism>
<dbReference type="AlphaFoldDB" id="A0AAD7SB66"/>